<reference evidence="10" key="2">
    <citation type="submission" date="2023-03" db="EMBL/GenBank/DDBJ databases">
        <authorList>
            <person name="Zhang Z."/>
        </authorList>
    </citation>
    <scope>NUCLEOTIDE SEQUENCE</scope>
    <source>
        <strain evidence="10">DSA</strain>
    </source>
</reference>
<dbReference type="SUPFAM" id="SSF52540">
    <property type="entry name" value="P-loop containing nucleoside triphosphate hydrolases"/>
    <property type="match status" value="1"/>
</dbReference>
<evidence type="ECO:0000256" key="1">
    <source>
        <dbReference type="ARBA" id="ARBA00022741"/>
    </source>
</evidence>
<evidence type="ECO:0000259" key="7">
    <source>
        <dbReference type="PROSITE" id="PS51192"/>
    </source>
</evidence>
<feature type="domain" description="Helicase ATP-binding" evidence="7">
    <location>
        <begin position="34"/>
        <end position="206"/>
    </location>
</feature>
<dbReference type="GO" id="GO:0003724">
    <property type="term" value="F:RNA helicase activity"/>
    <property type="evidence" value="ECO:0007669"/>
    <property type="project" value="InterPro"/>
</dbReference>
<dbReference type="AlphaFoldDB" id="A0AAW7Z8R7"/>
<dbReference type="PANTHER" id="PTHR47963">
    <property type="entry name" value="DEAD-BOX ATP-DEPENDENT RNA HELICASE 47, MITOCHONDRIAL"/>
    <property type="match status" value="1"/>
</dbReference>
<name>A0AAW7Z8R7_9FIRM</name>
<dbReference type="PROSITE" id="PS51192">
    <property type="entry name" value="HELICASE_ATP_BIND_1"/>
    <property type="match status" value="1"/>
</dbReference>
<keyword evidence="3 10" id="KW-0347">Helicase</keyword>
<dbReference type="Pfam" id="PF00270">
    <property type="entry name" value="DEAD"/>
    <property type="match status" value="1"/>
</dbReference>
<dbReference type="PROSITE" id="PS51194">
    <property type="entry name" value="HELICASE_CTER"/>
    <property type="match status" value="1"/>
</dbReference>
<dbReference type="InterPro" id="IPR001650">
    <property type="entry name" value="Helicase_C-like"/>
</dbReference>
<dbReference type="GO" id="GO:0005524">
    <property type="term" value="F:ATP binding"/>
    <property type="evidence" value="ECO:0007669"/>
    <property type="project" value="UniProtKB-KW"/>
</dbReference>
<sequence>MMLTFNEIGLNPRLIEGLNKVGIVQPTEIQAGVIPLALRNKNVIGQSQTGSGKTLAYLLPLFEKIQSDKRELQAIILAPTHELAMQINFEIKRLSGNSGVPVASVPIIGDVNIVRQIEALREKPHIVVGSVGRIQELIGKKKINAQTIKTIVIDEGDRLLSQNDINRVKAVIKATMRDRQLMVFAAHFSNKALVAAKELIDNVEIVKTKEKNLVNTDITHHYVIAQSQRDKLEVLRKLMAAFKIERAIVFINNEEYIERTTEKLHYHHYKAYKIFGRVSKEERQRAIEGFRGEGTRLLIASDIAARGLDVKGVTHVFNLDLPEDSREYLNRVGRTGRNGQKGTAVSIVTERELPIVRQLEKELKIKIEKRGVFKGAIVSGNRPPFKKKSVTKSQVKQKH</sequence>
<dbReference type="SMART" id="SM00490">
    <property type="entry name" value="HELICc"/>
    <property type="match status" value="1"/>
</dbReference>
<dbReference type="EMBL" id="JARPTC010000002">
    <property type="protein sequence ID" value="MDO7785883.1"/>
    <property type="molecule type" value="Genomic_DNA"/>
</dbReference>
<evidence type="ECO:0000256" key="6">
    <source>
        <dbReference type="SAM" id="MobiDB-lite"/>
    </source>
</evidence>
<organism evidence="10 11">
    <name type="scientific">Desulforamulus aquiferis</name>
    <dbReference type="NCBI Taxonomy" id="1397668"/>
    <lineage>
        <taxon>Bacteria</taxon>
        <taxon>Bacillati</taxon>
        <taxon>Bacillota</taxon>
        <taxon>Clostridia</taxon>
        <taxon>Eubacteriales</taxon>
        <taxon>Peptococcaceae</taxon>
        <taxon>Desulforamulus</taxon>
    </lineage>
</organism>
<dbReference type="InterPro" id="IPR027417">
    <property type="entry name" value="P-loop_NTPase"/>
</dbReference>
<keyword evidence="4" id="KW-0067">ATP-binding</keyword>
<protein>
    <submittedName>
        <fullName evidence="10">DEAD/DEAH box helicase</fullName>
    </submittedName>
</protein>
<dbReference type="GO" id="GO:0005829">
    <property type="term" value="C:cytosol"/>
    <property type="evidence" value="ECO:0007669"/>
    <property type="project" value="TreeGrafter"/>
</dbReference>
<feature type="domain" description="Helicase C-terminal" evidence="8">
    <location>
        <begin position="234"/>
        <end position="378"/>
    </location>
</feature>
<feature type="compositionally biased region" description="Basic residues" evidence="6">
    <location>
        <begin position="384"/>
        <end position="399"/>
    </location>
</feature>
<accession>A0AAW7Z8R7</accession>
<keyword evidence="2" id="KW-0378">Hydrolase</keyword>
<evidence type="ECO:0000256" key="4">
    <source>
        <dbReference type="ARBA" id="ARBA00022840"/>
    </source>
</evidence>
<dbReference type="GO" id="GO:0005840">
    <property type="term" value="C:ribosome"/>
    <property type="evidence" value="ECO:0007669"/>
    <property type="project" value="TreeGrafter"/>
</dbReference>
<dbReference type="Pfam" id="PF00271">
    <property type="entry name" value="Helicase_C"/>
    <property type="match status" value="1"/>
</dbReference>
<feature type="domain" description="DEAD-box RNA helicase Q" evidence="9">
    <location>
        <begin position="3"/>
        <end position="31"/>
    </location>
</feature>
<dbReference type="InterPro" id="IPR050547">
    <property type="entry name" value="DEAD_box_RNA_helicases"/>
</dbReference>
<evidence type="ECO:0000256" key="2">
    <source>
        <dbReference type="ARBA" id="ARBA00022801"/>
    </source>
</evidence>
<evidence type="ECO:0000259" key="9">
    <source>
        <dbReference type="PROSITE" id="PS51195"/>
    </source>
</evidence>
<proteinExistence type="predicted"/>
<dbReference type="InterPro" id="IPR014014">
    <property type="entry name" value="RNA_helicase_DEAD_Q_motif"/>
</dbReference>
<evidence type="ECO:0000256" key="5">
    <source>
        <dbReference type="PROSITE-ProRule" id="PRU00552"/>
    </source>
</evidence>
<dbReference type="CDD" id="cd18787">
    <property type="entry name" value="SF2_C_DEAD"/>
    <property type="match status" value="1"/>
</dbReference>
<dbReference type="InterPro" id="IPR011545">
    <property type="entry name" value="DEAD/DEAH_box_helicase_dom"/>
</dbReference>
<comment type="caution">
    <text evidence="10">The sequence shown here is derived from an EMBL/GenBank/DDBJ whole genome shotgun (WGS) entry which is preliminary data.</text>
</comment>
<dbReference type="SMART" id="SM00487">
    <property type="entry name" value="DEXDc"/>
    <property type="match status" value="1"/>
</dbReference>
<reference evidence="10" key="1">
    <citation type="journal article" date="2023" name="J. Hazard. Mater.">
        <title>Anaerobic biodegradation of pyrene and benzo[a]pyrene by a new sulfate-reducing Desulforamulus aquiferis strain DSA.</title>
        <authorList>
            <person name="Zhang Z."/>
            <person name="Sun J."/>
            <person name="Gong X."/>
            <person name="Wang C."/>
            <person name="Wang H."/>
        </authorList>
    </citation>
    <scope>NUCLEOTIDE SEQUENCE</scope>
    <source>
        <strain evidence="10">DSA</strain>
    </source>
</reference>
<keyword evidence="11" id="KW-1185">Reference proteome</keyword>
<dbReference type="GO" id="GO:0009409">
    <property type="term" value="P:response to cold"/>
    <property type="evidence" value="ECO:0007669"/>
    <property type="project" value="TreeGrafter"/>
</dbReference>
<dbReference type="GO" id="GO:0033592">
    <property type="term" value="F:RNA strand annealing activity"/>
    <property type="evidence" value="ECO:0007669"/>
    <property type="project" value="TreeGrafter"/>
</dbReference>
<evidence type="ECO:0000256" key="3">
    <source>
        <dbReference type="ARBA" id="ARBA00022806"/>
    </source>
</evidence>
<evidence type="ECO:0000313" key="11">
    <source>
        <dbReference type="Proteomes" id="UP001172911"/>
    </source>
</evidence>
<keyword evidence="1" id="KW-0547">Nucleotide-binding</keyword>
<dbReference type="InterPro" id="IPR014001">
    <property type="entry name" value="Helicase_ATP-bd"/>
</dbReference>
<dbReference type="CDD" id="cd00268">
    <property type="entry name" value="DEADc"/>
    <property type="match status" value="1"/>
</dbReference>
<dbReference type="InterPro" id="IPR044742">
    <property type="entry name" value="DEAD/DEAH_RhlB"/>
</dbReference>
<feature type="short sequence motif" description="Q motif" evidence="5">
    <location>
        <begin position="3"/>
        <end position="31"/>
    </location>
</feature>
<dbReference type="Gene3D" id="3.40.50.300">
    <property type="entry name" value="P-loop containing nucleotide triphosphate hydrolases"/>
    <property type="match status" value="2"/>
</dbReference>
<evidence type="ECO:0000313" key="10">
    <source>
        <dbReference type="EMBL" id="MDO7785883.1"/>
    </source>
</evidence>
<feature type="region of interest" description="Disordered" evidence="6">
    <location>
        <begin position="378"/>
        <end position="399"/>
    </location>
</feature>
<dbReference type="GO" id="GO:0016787">
    <property type="term" value="F:hydrolase activity"/>
    <property type="evidence" value="ECO:0007669"/>
    <property type="project" value="UniProtKB-KW"/>
</dbReference>
<evidence type="ECO:0000259" key="8">
    <source>
        <dbReference type="PROSITE" id="PS51194"/>
    </source>
</evidence>
<dbReference type="Proteomes" id="UP001172911">
    <property type="component" value="Unassembled WGS sequence"/>
</dbReference>
<dbReference type="PROSITE" id="PS51195">
    <property type="entry name" value="Q_MOTIF"/>
    <property type="match status" value="1"/>
</dbReference>
<dbReference type="PANTHER" id="PTHR47963:SF7">
    <property type="entry name" value="ATP-DEPENDENT RNA HELICASE YFML-RELATED"/>
    <property type="match status" value="1"/>
</dbReference>
<gene>
    <name evidence="10" type="ORF">P6N53_01405</name>
</gene>